<reference evidence="1" key="2">
    <citation type="submission" date="2014-06" db="EMBL/GenBank/DDBJ databases">
        <authorList>
            <person name="Aslett M."/>
        </authorList>
    </citation>
    <scope>NUCLEOTIDE SEQUENCE</scope>
</reference>
<dbReference type="EMBL" id="LK028579">
    <property type="protein sequence ID" value="CDS19025.1"/>
    <property type="molecule type" value="Genomic_DNA"/>
</dbReference>
<gene>
    <name evidence="1" type="ORF">EgrG_000430700</name>
</gene>
<proteinExistence type="predicted"/>
<reference evidence="3" key="3">
    <citation type="submission" date="2020-10" db="UniProtKB">
        <authorList>
            <consortium name="WormBaseParasite"/>
        </authorList>
    </citation>
    <scope>IDENTIFICATION</scope>
</reference>
<evidence type="ECO:0000313" key="2">
    <source>
        <dbReference type="Proteomes" id="UP000492820"/>
    </source>
</evidence>
<evidence type="ECO:0000313" key="1">
    <source>
        <dbReference type="EMBL" id="CDS19025.1"/>
    </source>
</evidence>
<reference evidence="1 2" key="1">
    <citation type="journal article" date="2013" name="Nature">
        <title>The genomes of four tapeworm species reveal adaptations to parasitism.</title>
        <authorList>
            <person name="Tsai I.J."/>
            <person name="Zarowiecki M."/>
            <person name="Holroyd N."/>
            <person name="Garciarrubio A."/>
            <person name="Sanchez-Flores A."/>
            <person name="Brooks K.L."/>
            <person name="Tracey A."/>
            <person name="Bobes R.J."/>
            <person name="Fragoso G."/>
            <person name="Sciutto E."/>
            <person name="Aslett M."/>
            <person name="Beasley H."/>
            <person name="Bennett H.M."/>
            <person name="Cai J."/>
            <person name="Camicia F."/>
            <person name="Clark R."/>
            <person name="Cucher M."/>
            <person name="De Silva N."/>
            <person name="Day T.A."/>
            <person name="Deplazes P."/>
            <person name="Estrada K."/>
            <person name="Fernandez C."/>
            <person name="Holland P.W."/>
            <person name="Hou J."/>
            <person name="Hu S."/>
            <person name="Huckvale T."/>
            <person name="Hung S.S."/>
            <person name="Kamenetzky L."/>
            <person name="Keane J.A."/>
            <person name="Kiss F."/>
            <person name="Koziol U."/>
            <person name="Lambert O."/>
            <person name="Liu K."/>
            <person name="Luo X."/>
            <person name="Luo Y."/>
            <person name="Macchiaroli N."/>
            <person name="Nichol S."/>
            <person name="Paps J."/>
            <person name="Parkinson J."/>
            <person name="Pouchkina-Stantcheva N."/>
            <person name="Riddiford N."/>
            <person name="Rosenzvit M."/>
            <person name="Salinas G."/>
            <person name="Wasmuth J.D."/>
            <person name="Zamanian M."/>
            <person name="Zheng Y."/>
            <person name="Cai X."/>
            <person name="Soberon X."/>
            <person name="Olson P.D."/>
            <person name="Laclette J.P."/>
            <person name="Brehm K."/>
            <person name="Berriman M."/>
            <person name="Garciarrubio A."/>
            <person name="Bobes R.J."/>
            <person name="Fragoso G."/>
            <person name="Sanchez-Flores A."/>
            <person name="Estrada K."/>
            <person name="Cevallos M.A."/>
            <person name="Morett E."/>
            <person name="Gonzalez V."/>
            <person name="Portillo T."/>
            <person name="Ochoa-Leyva A."/>
            <person name="Jose M.V."/>
            <person name="Sciutto E."/>
            <person name="Landa A."/>
            <person name="Jimenez L."/>
            <person name="Valdes V."/>
            <person name="Carrero J.C."/>
            <person name="Larralde C."/>
            <person name="Morales-Montor J."/>
            <person name="Limon-Lason J."/>
            <person name="Soberon X."/>
            <person name="Laclette J.P."/>
        </authorList>
    </citation>
    <scope>NUCLEOTIDE SEQUENCE [LARGE SCALE GENOMIC DNA]</scope>
</reference>
<sequence>MQFQTDYLHLITQHSLFLSPNHVAITHDIVFLSHCYYLRSSIARHAHALFHCFFLHVVLFLHSTKLLRP</sequence>
<name>A0A068WN07_ECHGR</name>
<protein>
    <submittedName>
        <fullName evidence="1 3">Expressed protein</fullName>
    </submittedName>
</protein>
<dbReference type="WBParaSite" id="EgrG_000430700">
    <property type="protein sequence ID" value="EgrG_000430700"/>
    <property type="gene ID" value="EgrG_000430700"/>
</dbReference>
<dbReference type="Proteomes" id="UP000492820">
    <property type="component" value="Unassembled WGS sequence"/>
</dbReference>
<accession>A0A068WN07</accession>
<organism evidence="1">
    <name type="scientific">Echinococcus granulosus</name>
    <name type="common">Hydatid tapeworm</name>
    <dbReference type="NCBI Taxonomy" id="6210"/>
    <lineage>
        <taxon>Eukaryota</taxon>
        <taxon>Metazoa</taxon>
        <taxon>Spiralia</taxon>
        <taxon>Lophotrochozoa</taxon>
        <taxon>Platyhelminthes</taxon>
        <taxon>Cestoda</taxon>
        <taxon>Eucestoda</taxon>
        <taxon>Cyclophyllidea</taxon>
        <taxon>Taeniidae</taxon>
        <taxon>Echinococcus</taxon>
        <taxon>Echinococcus granulosus group</taxon>
    </lineage>
</organism>
<evidence type="ECO:0000313" key="3">
    <source>
        <dbReference type="WBParaSite" id="EgrG_000430700"/>
    </source>
</evidence>
<dbReference type="AlphaFoldDB" id="A0A068WN07"/>